<protein>
    <submittedName>
        <fullName evidence="3">Uncharacterized protein</fullName>
    </submittedName>
</protein>
<organism evidence="3 4">
    <name type="scientific">Phaseolus coccineus</name>
    <name type="common">Scarlet runner bean</name>
    <name type="synonym">Phaseolus multiflorus</name>
    <dbReference type="NCBI Taxonomy" id="3886"/>
    <lineage>
        <taxon>Eukaryota</taxon>
        <taxon>Viridiplantae</taxon>
        <taxon>Streptophyta</taxon>
        <taxon>Embryophyta</taxon>
        <taxon>Tracheophyta</taxon>
        <taxon>Spermatophyta</taxon>
        <taxon>Magnoliopsida</taxon>
        <taxon>eudicotyledons</taxon>
        <taxon>Gunneridae</taxon>
        <taxon>Pentapetalae</taxon>
        <taxon>rosids</taxon>
        <taxon>fabids</taxon>
        <taxon>Fabales</taxon>
        <taxon>Fabaceae</taxon>
        <taxon>Papilionoideae</taxon>
        <taxon>50 kb inversion clade</taxon>
        <taxon>NPAAA clade</taxon>
        <taxon>indigoferoid/millettioid clade</taxon>
        <taxon>Phaseoleae</taxon>
        <taxon>Phaseolus</taxon>
    </lineage>
</organism>
<accession>A0AAN9LV65</accession>
<keyword evidence="4" id="KW-1185">Reference proteome</keyword>
<comment type="caution">
    <text evidence="3">The sequence shown here is derived from an EMBL/GenBank/DDBJ whole genome shotgun (WGS) entry which is preliminary data.</text>
</comment>
<name>A0AAN9LV65_PHACN</name>
<evidence type="ECO:0000313" key="3">
    <source>
        <dbReference type="EMBL" id="KAK7342777.1"/>
    </source>
</evidence>
<keyword evidence="2" id="KW-1133">Transmembrane helix</keyword>
<dbReference type="Proteomes" id="UP001374584">
    <property type="component" value="Unassembled WGS sequence"/>
</dbReference>
<keyword evidence="2" id="KW-0472">Membrane</keyword>
<evidence type="ECO:0000313" key="4">
    <source>
        <dbReference type="Proteomes" id="UP001374584"/>
    </source>
</evidence>
<evidence type="ECO:0000256" key="1">
    <source>
        <dbReference type="SAM" id="MobiDB-lite"/>
    </source>
</evidence>
<feature type="transmembrane region" description="Helical" evidence="2">
    <location>
        <begin position="152"/>
        <end position="175"/>
    </location>
</feature>
<proteinExistence type="predicted"/>
<evidence type="ECO:0000256" key="2">
    <source>
        <dbReference type="SAM" id="Phobius"/>
    </source>
</evidence>
<keyword evidence="2" id="KW-0812">Transmembrane</keyword>
<dbReference type="EMBL" id="JAYMYR010000009">
    <property type="protein sequence ID" value="KAK7342777.1"/>
    <property type="molecule type" value="Genomic_DNA"/>
</dbReference>
<dbReference type="AlphaFoldDB" id="A0AAN9LV65"/>
<feature type="region of interest" description="Disordered" evidence="1">
    <location>
        <begin position="31"/>
        <end position="54"/>
    </location>
</feature>
<gene>
    <name evidence="3" type="ORF">VNO80_25733</name>
</gene>
<reference evidence="3 4" key="1">
    <citation type="submission" date="2024-01" db="EMBL/GenBank/DDBJ databases">
        <title>The genomes of 5 underutilized Papilionoideae crops provide insights into root nodulation and disease resistanc.</title>
        <authorList>
            <person name="Jiang F."/>
        </authorList>
    </citation>
    <scope>NUCLEOTIDE SEQUENCE [LARGE SCALE GENOMIC DNA]</scope>
    <source>
        <strain evidence="3">JINMINGXINNONG_FW02</strain>
        <tissue evidence="3">Leaves</tissue>
    </source>
</reference>
<sequence>MLLYVQGMLNLPTRSYLKTFIFMEIQSPRTQTTPPCSRIRPRHNGHSPSTDGNITGFLEACPDSAMKLLMEVMTDVDAANLMGQRAFDIINNEEIKKNLVRAEARARGILSRPGEFRQIDGAGTTNNSVIQGHGQSDSSKVYEGKSVMSDKAFIAFSSTFLLAFMTSILTIIFLMPRNVACF</sequence>